<accession>A0A2W5QNF1</accession>
<proteinExistence type="predicted"/>
<dbReference type="Proteomes" id="UP000248887">
    <property type="component" value="Unassembled WGS sequence"/>
</dbReference>
<reference evidence="1 2" key="1">
    <citation type="submission" date="2017-08" db="EMBL/GenBank/DDBJ databases">
        <title>Infants hospitalized years apart are colonized by the same room-sourced microbial strains.</title>
        <authorList>
            <person name="Brooks B."/>
            <person name="Olm M.R."/>
            <person name="Firek B.A."/>
            <person name="Baker R."/>
            <person name="Thomas B.C."/>
            <person name="Morowitz M.J."/>
            <person name="Banfield J.F."/>
        </authorList>
    </citation>
    <scope>NUCLEOTIDE SEQUENCE [LARGE SCALE GENOMIC DNA]</scope>
    <source>
        <strain evidence="1">S2_005_001_R2_27</strain>
    </source>
</reference>
<evidence type="ECO:0000313" key="2">
    <source>
        <dbReference type="Proteomes" id="UP000248887"/>
    </source>
</evidence>
<evidence type="ECO:0000313" key="1">
    <source>
        <dbReference type="EMBL" id="PZQ80201.1"/>
    </source>
</evidence>
<comment type="caution">
    <text evidence="1">The sequence shown here is derived from an EMBL/GenBank/DDBJ whole genome shotgun (WGS) entry which is preliminary data.</text>
</comment>
<sequence>MTARSALRARPDFPQIARQTVLDLSRAYQGNLLLTRLLNDRARIVLALLMLDLNFEPPDAPGLTVGRLKTEATALGLCSPGRVAAILAAARLLGLVTSAPDIDRRRRRLVVTPRLIEIHKERWRTVLGAMRPAFPEGEIGLAHLDDPRFLAAFVAALLRPFRAGWRIGQEVPWLRFFADRDGGLLVAFALYEAAHTGTPLAVAPLARNFRVSRSHVADILAKAAEAGLVERVDAPAKSGPGFLAKPPLMDAIEAFSAIALVRQAYAVREALAALPPPQ</sequence>
<dbReference type="AlphaFoldDB" id="A0A2W5QNF1"/>
<protein>
    <submittedName>
        <fullName evidence="1">Uncharacterized protein</fullName>
    </submittedName>
</protein>
<dbReference type="EMBL" id="QFQD01000069">
    <property type="protein sequence ID" value="PZQ80201.1"/>
    <property type="molecule type" value="Genomic_DNA"/>
</dbReference>
<gene>
    <name evidence="1" type="ORF">DI549_17890</name>
</gene>
<name>A0A2W5QNF1_ANCNO</name>
<organism evidence="1 2">
    <name type="scientific">Ancylobacter novellus</name>
    <name type="common">Thiobacillus novellus</name>
    <dbReference type="NCBI Taxonomy" id="921"/>
    <lineage>
        <taxon>Bacteria</taxon>
        <taxon>Pseudomonadati</taxon>
        <taxon>Pseudomonadota</taxon>
        <taxon>Alphaproteobacteria</taxon>
        <taxon>Hyphomicrobiales</taxon>
        <taxon>Xanthobacteraceae</taxon>
        <taxon>Ancylobacter</taxon>
    </lineage>
</organism>